<dbReference type="EMBL" id="CP151800">
    <property type="protein sequence ID" value="WZV96612.1"/>
    <property type="molecule type" value="Genomic_DNA"/>
</dbReference>
<accession>A0ABZ3B242</accession>
<evidence type="ECO:0000259" key="1">
    <source>
        <dbReference type="PROSITE" id="PS51186"/>
    </source>
</evidence>
<organism evidence="2 3">
    <name type="scientific">Kosakonia calanthes</name>
    <dbReference type="NCBI Taxonomy" id="3139408"/>
    <lineage>
        <taxon>Bacteria</taxon>
        <taxon>Pseudomonadati</taxon>
        <taxon>Pseudomonadota</taxon>
        <taxon>Gammaproteobacteria</taxon>
        <taxon>Enterobacterales</taxon>
        <taxon>Enterobacteriaceae</taxon>
        <taxon>Kosakonia</taxon>
    </lineage>
</organism>
<dbReference type="Pfam" id="PF00583">
    <property type="entry name" value="Acetyltransf_1"/>
    <property type="match status" value="1"/>
</dbReference>
<evidence type="ECO:0000313" key="3">
    <source>
        <dbReference type="Proteomes" id="UP001466893"/>
    </source>
</evidence>
<name>A0ABZ3B242_9ENTR</name>
<gene>
    <name evidence="2" type="ORF">AAEY27_13045</name>
</gene>
<dbReference type="PROSITE" id="PS51186">
    <property type="entry name" value="GNAT"/>
    <property type="match status" value="1"/>
</dbReference>
<dbReference type="CDD" id="cd04301">
    <property type="entry name" value="NAT_SF"/>
    <property type="match status" value="1"/>
</dbReference>
<dbReference type="Gene3D" id="3.40.630.30">
    <property type="match status" value="1"/>
</dbReference>
<proteinExistence type="predicted"/>
<dbReference type="InterPro" id="IPR016181">
    <property type="entry name" value="Acyl_CoA_acyltransferase"/>
</dbReference>
<dbReference type="SUPFAM" id="SSF55729">
    <property type="entry name" value="Acyl-CoA N-acyltransferases (Nat)"/>
    <property type="match status" value="1"/>
</dbReference>
<protein>
    <submittedName>
        <fullName evidence="2">GNAT family N-acetyltransferase</fullName>
    </submittedName>
</protein>
<evidence type="ECO:0000313" key="2">
    <source>
        <dbReference type="EMBL" id="WZV96612.1"/>
    </source>
</evidence>
<dbReference type="RefSeq" id="WP_342321009.1">
    <property type="nucleotide sequence ID" value="NZ_CP151800.1"/>
</dbReference>
<keyword evidence="3" id="KW-1185">Reference proteome</keyword>
<sequence length="156" mass="17584">MVSLRPMSADEFVGFATYFIEDYTRDIAANYRLSDDEALAQAKRELESSLPAAEKTPGQTLTAIIFAENGTEQHIGYLWYKANIIDKSAYIYDFYLFYKFRKQGLGSQAMHCLEADLAASGIKQIKLRVAAENAHAKKVYEANGYQVTGFNMNKLL</sequence>
<dbReference type="Proteomes" id="UP001466893">
    <property type="component" value="Chromosome"/>
</dbReference>
<dbReference type="InterPro" id="IPR000182">
    <property type="entry name" value="GNAT_dom"/>
</dbReference>
<reference evidence="2 3" key="1">
    <citation type="submission" date="2024-04" db="EMBL/GenBank/DDBJ databases">
        <title>Kosakonia calanthae sp. nov., a halophilic bacterium isolated from leaves of Calanthe tiplacata.</title>
        <authorList>
            <person name="Wu P."/>
        </authorList>
    </citation>
    <scope>NUCLEOTIDE SEQUENCE [LARGE SCALE GENOMIC DNA]</scope>
    <source>
        <strain evidence="2 3">BYX6</strain>
    </source>
</reference>
<feature type="domain" description="N-acetyltransferase" evidence="1">
    <location>
        <begin position="18"/>
        <end position="156"/>
    </location>
</feature>